<comment type="similarity">
    <text evidence="2 7">Belongs to the ExbD/TolR family.</text>
</comment>
<accession>A0A2A4X2Q9</accession>
<name>A0A2A4X2Q9_9GAMM</name>
<evidence type="ECO:0000256" key="3">
    <source>
        <dbReference type="ARBA" id="ARBA00022475"/>
    </source>
</evidence>
<keyword evidence="7" id="KW-0813">Transport</keyword>
<evidence type="ECO:0000313" key="9">
    <source>
        <dbReference type="EMBL" id="PCI76337.1"/>
    </source>
</evidence>
<gene>
    <name evidence="9" type="ORF">COB20_10720</name>
</gene>
<dbReference type="EMBL" id="NVUL01000058">
    <property type="protein sequence ID" value="PCI76337.1"/>
    <property type="molecule type" value="Genomic_DNA"/>
</dbReference>
<reference evidence="10" key="1">
    <citation type="submission" date="2017-08" db="EMBL/GenBank/DDBJ databases">
        <title>A dynamic microbial community with high functional redundancy inhabits the cold, oxic subseafloor aquifer.</title>
        <authorList>
            <person name="Tully B.J."/>
            <person name="Wheat C.G."/>
            <person name="Glazer B.T."/>
            <person name="Huber J.A."/>
        </authorList>
    </citation>
    <scope>NUCLEOTIDE SEQUENCE [LARGE SCALE GENOMIC DNA]</scope>
</reference>
<evidence type="ECO:0000256" key="2">
    <source>
        <dbReference type="ARBA" id="ARBA00005811"/>
    </source>
</evidence>
<keyword evidence="3" id="KW-1003">Cell membrane</keyword>
<dbReference type="InterPro" id="IPR003400">
    <property type="entry name" value="ExbD"/>
</dbReference>
<dbReference type="Pfam" id="PF02472">
    <property type="entry name" value="ExbD"/>
    <property type="match status" value="1"/>
</dbReference>
<evidence type="ECO:0000256" key="6">
    <source>
        <dbReference type="ARBA" id="ARBA00023136"/>
    </source>
</evidence>
<evidence type="ECO:0000256" key="8">
    <source>
        <dbReference type="SAM" id="Phobius"/>
    </source>
</evidence>
<evidence type="ECO:0000256" key="4">
    <source>
        <dbReference type="ARBA" id="ARBA00022692"/>
    </source>
</evidence>
<feature type="transmembrane region" description="Helical" evidence="8">
    <location>
        <begin position="12"/>
        <end position="31"/>
    </location>
</feature>
<keyword evidence="7" id="KW-0653">Protein transport</keyword>
<comment type="caution">
    <text evidence="9">The sequence shown here is derived from an EMBL/GenBank/DDBJ whole genome shotgun (WGS) entry which is preliminary data.</text>
</comment>
<evidence type="ECO:0000256" key="5">
    <source>
        <dbReference type="ARBA" id="ARBA00022989"/>
    </source>
</evidence>
<sequence length="150" mass="16353">MKFKRANREELAINMTPLIDVVFLLLIFFMVTTTFSRETRLLVNLPEADAEASESNPAQIEILVARDGSFSINGRALVNSRIETLVQGLQIESGGDLSLPILLIADAEATHQSVVTAMDGIGQSGFTRLNIATQRPQELEQPGSTPTDLL</sequence>
<keyword evidence="5 8" id="KW-1133">Transmembrane helix</keyword>
<keyword evidence="6 8" id="KW-0472">Membrane</keyword>
<dbReference type="Gene3D" id="3.30.420.270">
    <property type="match status" value="1"/>
</dbReference>
<dbReference type="GO" id="GO:0015031">
    <property type="term" value="P:protein transport"/>
    <property type="evidence" value="ECO:0007669"/>
    <property type="project" value="UniProtKB-KW"/>
</dbReference>
<evidence type="ECO:0000256" key="1">
    <source>
        <dbReference type="ARBA" id="ARBA00004162"/>
    </source>
</evidence>
<protein>
    <submittedName>
        <fullName evidence="9">Biopolymer transporter ExbD</fullName>
    </submittedName>
</protein>
<organism evidence="9 10">
    <name type="scientific">SAR86 cluster bacterium</name>
    <dbReference type="NCBI Taxonomy" id="2030880"/>
    <lineage>
        <taxon>Bacteria</taxon>
        <taxon>Pseudomonadati</taxon>
        <taxon>Pseudomonadota</taxon>
        <taxon>Gammaproteobacteria</taxon>
        <taxon>SAR86 cluster</taxon>
    </lineage>
</organism>
<evidence type="ECO:0000256" key="7">
    <source>
        <dbReference type="RuleBase" id="RU003879"/>
    </source>
</evidence>
<dbReference type="Proteomes" id="UP000218767">
    <property type="component" value="Unassembled WGS sequence"/>
</dbReference>
<dbReference type="GO" id="GO:0005886">
    <property type="term" value="C:plasma membrane"/>
    <property type="evidence" value="ECO:0007669"/>
    <property type="project" value="UniProtKB-SubCell"/>
</dbReference>
<dbReference type="GO" id="GO:0022857">
    <property type="term" value="F:transmembrane transporter activity"/>
    <property type="evidence" value="ECO:0007669"/>
    <property type="project" value="InterPro"/>
</dbReference>
<comment type="subcellular location">
    <subcellularLocation>
        <location evidence="1">Cell membrane</location>
        <topology evidence="1">Single-pass membrane protein</topology>
    </subcellularLocation>
    <subcellularLocation>
        <location evidence="7">Cell membrane</location>
        <topology evidence="7">Single-pass type II membrane protein</topology>
    </subcellularLocation>
</comment>
<proteinExistence type="inferred from homology"/>
<dbReference type="AlphaFoldDB" id="A0A2A4X2Q9"/>
<evidence type="ECO:0000313" key="10">
    <source>
        <dbReference type="Proteomes" id="UP000218767"/>
    </source>
</evidence>
<dbReference type="PANTHER" id="PTHR30558:SF3">
    <property type="entry name" value="BIOPOLYMER TRANSPORT PROTEIN EXBD-RELATED"/>
    <property type="match status" value="1"/>
</dbReference>
<dbReference type="PANTHER" id="PTHR30558">
    <property type="entry name" value="EXBD MEMBRANE COMPONENT OF PMF-DRIVEN MACROMOLECULE IMPORT SYSTEM"/>
    <property type="match status" value="1"/>
</dbReference>
<keyword evidence="4 7" id="KW-0812">Transmembrane</keyword>